<feature type="domain" description="DUF6473" evidence="1">
    <location>
        <begin position="48"/>
        <end position="164"/>
    </location>
</feature>
<sequence length="203" mass="22760">MMRDTRAEVVLRHRALLLIGERGPGRITPRLARRALDRLLAPTAQVEGVDWHLADPLLAEAAQAASTYVLVLPPLGNLSNAFYTVHPRRNDRFVAATPVLKALYPDVDFAPFTFTGHALDTLAGVCPERFMLIRRALEQHWSDRMRQLLDRFPRRGVLIELPAQAWLQRPAIAGEGRHRIRLDPDNRGLGCDAVCAALQRRAA</sequence>
<dbReference type="Pfam" id="PF20078">
    <property type="entry name" value="DUF6473"/>
    <property type="match status" value="1"/>
</dbReference>
<proteinExistence type="predicted"/>
<evidence type="ECO:0000259" key="1">
    <source>
        <dbReference type="Pfam" id="PF20078"/>
    </source>
</evidence>
<name>A0ABT3H4G3_9RHOB</name>
<keyword evidence="3" id="KW-1185">Reference proteome</keyword>
<dbReference type="Proteomes" id="UP001208938">
    <property type="component" value="Unassembled WGS sequence"/>
</dbReference>
<evidence type="ECO:0000313" key="2">
    <source>
        <dbReference type="EMBL" id="MCW1934706.1"/>
    </source>
</evidence>
<organism evidence="2 3">
    <name type="scientific">Pararhodobacter zhoushanensis</name>
    <dbReference type="NCBI Taxonomy" id="2479545"/>
    <lineage>
        <taxon>Bacteria</taxon>
        <taxon>Pseudomonadati</taxon>
        <taxon>Pseudomonadota</taxon>
        <taxon>Alphaproteobacteria</taxon>
        <taxon>Rhodobacterales</taxon>
        <taxon>Paracoccaceae</taxon>
        <taxon>Pararhodobacter</taxon>
    </lineage>
</organism>
<reference evidence="2 3" key="1">
    <citation type="submission" date="2022-10" db="EMBL/GenBank/DDBJ databases">
        <title>Pararhodobacter sp. nov., isolated from marine algae.</title>
        <authorList>
            <person name="Choi B.J."/>
            <person name="Kim J.M."/>
            <person name="Lee J.K."/>
            <person name="Choi D.G."/>
            <person name="Jeon C.O."/>
        </authorList>
    </citation>
    <scope>NUCLEOTIDE SEQUENCE [LARGE SCALE GENOMIC DNA]</scope>
    <source>
        <strain evidence="2 3">ZQ420</strain>
    </source>
</reference>
<dbReference type="EMBL" id="JAPDFL010000001">
    <property type="protein sequence ID" value="MCW1934706.1"/>
    <property type="molecule type" value="Genomic_DNA"/>
</dbReference>
<gene>
    <name evidence="2" type="ORF">OKW52_21240</name>
</gene>
<comment type="caution">
    <text evidence="2">The sequence shown here is derived from an EMBL/GenBank/DDBJ whole genome shotgun (WGS) entry which is preliminary data.</text>
</comment>
<protein>
    <submittedName>
        <fullName evidence="2">DUF6473 family protein</fullName>
    </submittedName>
</protein>
<accession>A0ABT3H4G3</accession>
<dbReference type="RefSeq" id="WP_264507479.1">
    <property type="nucleotide sequence ID" value="NZ_JAPDFL010000001.1"/>
</dbReference>
<evidence type="ECO:0000313" key="3">
    <source>
        <dbReference type="Proteomes" id="UP001208938"/>
    </source>
</evidence>
<dbReference type="InterPro" id="IPR045524">
    <property type="entry name" value="DUF6473"/>
</dbReference>